<evidence type="ECO:0000313" key="4">
    <source>
        <dbReference type="Proteomes" id="UP000245711"/>
    </source>
</evidence>
<evidence type="ECO:0000256" key="1">
    <source>
        <dbReference type="SAM" id="SignalP"/>
    </source>
</evidence>
<dbReference type="Proteomes" id="UP000245711">
    <property type="component" value="Chromosome"/>
</dbReference>
<sequence>MKLRRFVTTSALLVGVLATGSGVAVADPAESRDDIGYEAHVEDRAVVTTLDAGVFELSSDGKSVAIKDAGGATVVSLPLAYRFDGLEFPFEEEITEDGKTLRLTPSVDKAEATPVAPDDRIEAIALHDVASIDENTRAQSAFQQQLGIATTVGSLGGTIVGGILGFAVGCAIGTPVAVFGCLPFGVTGAGIGAIIGTIVVGGPTLVVAGIDLINTLNAPPGTTKWVK</sequence>
<feature type="chain" id="PRO_5015602067" description="DUF8020 domain-containing protein" evidence="1">
    <location>
        <begin position="27"/>
        <end position="227"/>
    </location>
</feature>
<dbReference type="RefSeq" id="WP_109332855.1">
    <property type="nucleotide sequence ID" value="NZ_CP021354.1"/>
</dbReference>
<evidence type="ECO:0000259" key="2">
    <source>
        <dbReference type="Pfam" id="PF26059"/>
    </source>
</evidence>
<dbReference type="AlphaFoldDB" id="A0A2S2BZW1"/>
<evidence type="ECO:0000313" key="3">
    <source>
        <dbReference type="EMBL" id="AWK74160.1"/>
    </source>
</evidence>
<feature type="signal peptide" evidence="1">
    <location>
        <begin position="1"/>
        <end position="26"/>
    </location>
</feature>
<feature type="domain" description="DUF8020" evidence="2">
    <location>
        <begin position="34"/>
        <end position="106"/>
    </location>
</feature>
<name>A0A2S2BZW1_9NOCA</name>
<keyword evidence="1" id="KW-0732">Signal</keyword>
<accession>A0A2S2BZW1</accession>
<protein>
    <recommendedName>
        <fullName evidence="2">DUF8020 domain-containing protein</fullName>
    </recommendedName>
</protein>
<keyword evidence="4" id="KW-1185">Reference proteome</keyword>
<reference evidence="3 4" key="1">
    <citation type="submission" date="2017-05" db="EMBL/GenBank/DDBJ databases">
        <title>Isolation of Rhodococcus sp. S2-17 biodegrading of BP-3.</title>
        <authorList>
            <person name="Lee Y."/>
            <person name="Kim K.H."/>
            <person name="Chun B.H."/>
            <person name="Jung H.S."/>
            <person name="Jeon C.O."/>
        </authorList>
    </citation>
    <scope>NUCLEOTIDE SEQUENCE [LARGE SCALE GENOMIC DNA]</scope>
    <source>
        <strain evidence="3 4">S2-17</strain>
    </source>
</reference>
<dbReference type="KEGG" id="roz:CBI38_24015"/>
<organism evidence="3 4">
    <name type="scientific">Rhodococcus oxybenzonivorans</name>
    <dbReference type="NCBI Taxonomy" id="1990687"/>
    <lineage>
        <taxon>Bacteria</taxon>
        <taxon>Bacillati</taxon>
        <taxon>Actinomycetota</taxon>
        <taxon>Actinomycetes</taxon>
        <taxon>Mycobacteriales</taxon>
        <taxon>Nocardiaceae</taxon>
        <taxon>Rhodococcus</taxon>
    </lineage>
</organism>
<proteinExistence type="predicted"/>
<dbReference type="InterPro" id="IPR058333">
    <property type="entry name" value="DUF8020"/>
</dbReference>
<dbReference type="Pfam" id="PF26059">
    <property type="entry name" value="DUF8020"/>
    <property type="match status" value="1"/>
</dbReference>
<dbReference type="OrthoDB" id="4550407at2"/>
<gene>
    <name evidence="3" type="ORF">CBI38_24015</name>
</gene>
<dbReference type="EMBL" id="CP021354">
    <property type="protein sequence ID" value="AWK74160.1"/>
    <property type="molecule type" value="Genomic_DNA"/>
</dbReference>